<keyword evidence="1" id="KW-0732">Signal</keyword>
<dbReference type="InParanoid" id="Q4W508"/>
<dbReference type="Proteomes" id="UP000001940">
    <property type="component" value="Chromosome II"/>
</dbReference>
<organism evidence="2 3">
    <name type="scientific">Caenorhabditis elegans</name>
    <dbReference type="NCBI Taxonomy" id="6239"/>
    <lineage>
        <taxon>Eukaryota</taxon>
        <taxon>Metazoa</taxon>
        <taxon>Ecdysozoa</taxon>
        <taxon>Nematoda</taxon>
        <taxon>Chromadorea</taxon>
        <taxon>Rhabditida</taxon>
        <taxon>Rhabditina</taxon>
        <taxon>Rhabditomorpha</taxon>
        <taxon>Rhabditoidea</taxon>
        <taxon>Rhabditidae</taxon>
        <taxon>Peloderinae</taxon>
        <taxon>Caenorhabditis</taxon>
    </lineage>
</organism>
<keyword evidence="3" id="KW-1185">Reference proteome</keyword>
<dbReference type="OMA" id="KFRTRVR"/>
<name>Q4W508_CAEEL</name>
<dbReference type="PhylomeDB" id="Q4W508"/>
<dbReference type="RefSeq" id="NP_001022145.1">
    <property type="nucleotide sequence ID" value="NM_001026974.5"/>
</dbReference>
<accession>Q4W508</accession>
<dbReference type="Bgee" id="WBGene00044366">
    <property type="expression patterns" value="Expressed in adult organism and 1 other cell type or tissue"/>
</dbReference>
<dbReference type="AGR" id="WB:WBGene00044366"/>
<proteinExistence type="predicted"/>
<dbReference type="CTD" id="3565377"/>
<dbReference type="UCSC" id="F34D6.9">
    <property type="organism name" value="c. elegans"/>
</dbReference>
<dbReference type="STRING" id="6239.F34D6.9.1"/>
<dbReference type="OrthoDB" id="5806500at2759"/>
<reference evidence="2 3" key="1">
    <citation type="journal article" date="1998" name="Science">
        <title>Genome sequence of the nematode C. elegans: a platform for investigating biology.</title>
        <authorList>
            <consortium name="The C. elegans sequencing consortium"/>
            <person name="Sulson J.E."/>
            <person name="Waterston R."/>
        </authorList>
    </citation>
    <scope>NUCLEOTIDE SEQUENCE [LARGE SCALE GENOMIC DNA]</scope>
    <source>
        <strain evidence="2 3">Bristol N2</strain>
    </source>
</reference>
<feature type="signal peptide" evidence="1">
    <location>
        <begin position="1"/>
        <end position="19"/>
    </location>
</feature>
<protein>
    <submittedName>
        <fullName evidence="2">Nematode Specific Peptide family, group F</fullName>
    </submittedName>
</protein>
<feature type="chain" id="PRO_5004245936" evidence="1">
    <location>
        <begin position="20"/>
        <end position="87"/>
    </location>
</feature>
<dbReference type="HOGENOM" id="CLU_2514639_0_0_1"/>
<evidence type="ECO:0000313" key="3">
    <source>
        <dbReference type="Proteomes" id="UP000001940"/>
    </source>
</evidence>
<dbReference type="GeneID" id="3565377"/>
<dbReference type="AlphaFoldDB" id="Q4W508"/>
<dbReference type="FunCoup" id="Q4W508">
    <property type="interactions" value="837"/>
</dbReference>
<evidence type="ECO:0000256" key="1">
    <source>
        <dbReference type="SAM" id="SignalP"/>
    </source>
</evidence>
<dbReference type="eggNOG" id="ENOG502TIRF">
    <property type="taxonomic scope" value="Eukaryota"/>
</dbReference>
<gene>
    <name evidence="2 4" type="primary">nspf-3</name>
    <name evidence="2" type="ORF">CELE_F34D6.9</name>
    <name evidence="4" type="ORF">F34D6.9</name>
</gene>
<dbReference type="PeptideAtlas" id="Q4W508"/>
<evidence type="ECO:0000313" key="2">
    <source>
        <dbReference type="EMBL" id="CCD69868.1"/>
    </source>
</evidence>
<dbReference type="PaxDb" id="6239-F34D6.9"/>
<dbReference type="KEGG" id="cel:CELE_F34D6.9"/>
<dbReference type="EMBL" id="BX284602">
    <property type="protein sequence ID" value="CCD69868.1"/>
    <property type="molecule type" value="Genomic_DNA"/>
</dbReference>
<evidence type="ECO:0000313" key="4">
    <source>
        <dbReference type="WormBase" id="F34D6.9"/>
    </source>
</evidence>
<dbReference type="WormBase" id="F34D6.9">
    <property type="protein sequence ID" value="CE38705"/>
    <property type="gene ID" value="WBGene00044366"/>
    <property type="gene designation" value="nspf-3"/>
</dbReference>
<sequence length="87" mass="10697">MRFLFITLVFFCILPTIFARHRGERIEFATDEYDPEALYNRHQLAREYIETEQARSNIREDVAKEEIRHIMRLREIKKNVEMYFGDR</sequence>